<dbReference type="RefSeq" id="XP_060278055.1">
    <property type="nucleotide sequence ID" value="XM_060429386.1"/>
</dbReference>
<evidence type="ECO:0000313" key="2">
    <source>
        <dbReference type="EMBL" id="KAK1761842.1"/>
    </source>
</evidence>
<evidence type="ECO:0000313" key="3">
    <source>
        <dbReference type="Proteomes" id="UP001244011"/>
    </source>
</evidence>
<name>A0AAJ0BRT1_9PEZI</name>
<proteinExistence type="predicted"/>
<dbReference type="Gene3D" id="3.10.450.50">
    <property type="match status" value="1"/>
</dbReference>
<dbReference type="Pfam" id="PF12680">
    <property type="entry name" value="SnoaL_2"/>
    <property type="match status" value="1"/>
</dbReference>
<comment type="caution">
    <text evidence="2">The sequence shown here is derived from an EMBL/GenBank/DDBJ whole genome shotgun (WGS) entry which is preliminary data.</text>
</comment>
<dbReference type="AlphaFoldDB" id="A0AAJ0BRT1"/>
<dbReference type="InterPro" id="IPR032710">
    <property type="entry name" value="NTF2-like_dom_sf"/>
</dbReference>
<keyword evidence="3" id="KW-1185">Reference proteome</keyword>
<evidence type="ECO:0000259" key="1">
    <source>
        <dbReference type="Pfam" id="PF12680"/>
    </source>
</evidence>
<feature type="domain" description="SnoaL-like" evidence="1">
    <location>
        <begin position="273"/>
        <end position="364"/>
    </location>
</feature>
<dbReference type="EMBL" id="MU839049">
    <property type="protein sequence ID" value="KAK1761842.1"/>
    <property type="molecule type" value="Genomic_DNA"/>
</dbReference>
<organism evidence="2 3">
    <name type="scientific">Phialemonium atrogriseum</name>
    <dbReference type="NCBI Taxonomy" id="1093897"/>
    <lineage>
        <taxon>Eukaryota</taxon>
        <taxon>Fungi</taxon>
        <taxon>Dikarya</taxon>
        <taxon>Ascomycota</taxon>
        <taxon>Pezizomycotina</taxon>
        <taxon>Sordariomycetes</taxon>
        <taxon>Sordariomycetidae</taxon>
        <taxon>Cephalothecales</taxon>
        <taxon>Cephalothecaceae</taxon>
        <taxon>Phialemonium</taxon>
    </lineage>
</organism>
<sequence>MNIDIPNLVKSAVPESEGKNVQIISNHSTNYRDPNFLSKDFPRSAPKLYLTAEDDEFDALTIAEWREEGFDVEYIPMGDDRDEYRRKIRDLSRKKMAPCETFGIIAYGDAAGLCLEHYHILDNNPEFKLGLLIAYYPTAIPDPQGHFPSSIKVLVHLAADEEVGVITQSQMVGIQGKRRVRRKNFGSGIGTGGTLRLAYPSYTYDADVGFAEHDLDEYDRVCAEMAWTRSLEMARKAFGKDADLGLAVEENVEAKFFNRNVKETMATFTTHQSPHVTHIPTLTGGIGAAELQRFYSQFFDNPPSMRITLLSRTIGTDRVVDEMHVRFKHTHEMPWILPGVPPTNKKVEVLVVSIVTIRGGKICHEHVYWDQASVLLQIGLLEPKLGPVVSGKTGVERLPVVGKEAARRVLRCWDSEEEGEADNDLIPHWDGAASNQ</sequence>
<dbReference type="InterPro" id="IPR037401">
    <property type="entry name" value="SnoaL-like"/>
</dbReference>
<gene>
    <name evidence="2" type="ORF">QBC33DRAFT_553288</name>
</gene>
<dbReference type="InterPro" id="IPR009959">
    <property type="entry name" value="Cyclase_SnoaL-like"/>
</dbReference>
<reference evidence="2" key="1">
    <citation type="submission" date="2023-06" db="EMBL/GenBank/DDBJ databases">
        <title>Genome-scale phylogeny and comparative genomics of the fungal order Sordariales.</title>
        <authorList>
            <consortium name="Lawrence Berkeley National Laboratory"/>
            <person name="Hensen N."/>
            <person name="Bonometti L."/>
            <person name="Westerberg I."/>
            <person name="Brannstrom I.O."/>
            <person name="Guillou S."/>
            <person name="Cros-Aarteil S."/>
            <person name="Calhoun S."/>
            <person name="Haridas S."/>
            <person name="Kuo A."/>
            <person name="Mondo S."/>
            <person name="Pangilinan J."/>
            <person name="Riley R."/>
            <person name="Labutti K."/>
            <person name="Andreopoulos B."/>
            <person name="Lipzen A."/>
            <person name="Chen C."/>
            <person name="Yanf M."/>
            <person name="Daum C."/>
            <person name="Ng V."/>
            <person name="Clum A."/>
            <person name="Steindorff A."/>
            <person name="Ohm R."/>
            <person name="Martin F."/>
            <person name="Silar P."/>
            <person name="Natvig D."/>
            <person name="Lalanne C."/>
            <person name="Gautier V."/>
            <person name="Ament-Velasquez S.L."/>
            <person name="Kruys A."/>
            <person name="Hutchinson M.I."/>
            <person name="Powell A.J."/>
            <person name="Barry K."/>
            <person name="Miller A.N."/>
            <person name="Grigoriev I.V."/>
            <person name="Debuchy R."/>
            <person name="Gladieux P."/>
            <person name="Thoren M.H."/>
            <person name="Johannesson H."/>
        </authorList>
    </citation>
    <scope>NUCLEOTIDE SEQUENCE</scope>
    <source>
        <strain evidence="2">8032-3</strain>
    </source>
</reference>
<protein>
    <recommendedName>
        <fullName evidence="1">SnoaL-like domain-containing protein</fullName>
    </recommendedName>
</protein>
<accession>A0AAJ0BRT1</accession>
<dbReference type="PANTHER" id="PTHR38436:SF3">
    <property type="entry name" value="CARBOXYMETHYLENEBUTENOLIDASE-RELATED"/>
    <property type="match status" value="1"/>
</dbReference>
<dbReference type="GO" id="GO:0030638">
    <property type="term" value="P:polyketide metabolic process"/>
    <property type="evidence" value="ECO:0007669"/>
    <property type="project" value="InterPro"/>
</dbReference>
<dbReference type="PANTHER" id="PTHR38436">
    <property type="entry name" value="POLYKETIDE CYCLASE SNOAL-LIKE DOMAIN"/>
    <property type="match status" value="1"/>
</dbReference>
<dbReference type="SUPFAM" id="SSF54427">
    <property type="entry name" value="NTF2-like"/>
    <property type="match status" value="1"/>
</dbReference>
<dbReference type="GeneID" id="85312573"/>
<dbReference type="Proteomes" id="UP001244011">
    <property type="component" value="Unassembled WGS sequence"/>
</dbReference>